<feature type="compositionally biased region" description="Basic and acidic residues" evidence="1">
    <location>
        <begin position="477"/>
        <end position="490"/>
    </location>
</feature>
<evidence type="ECO:0000313" key="2">
    <source>
        <dbReference type="EMBL" id="GEW32820.1"/>
    </source>
</evidence>
<feature type="compositionally biased region" description="Acidic residues" evidence="1">
    <location>
        <begin position="89"/>
        <end position="133"/>
    </location>
</feature>
<evidence type="ECO:0000256" key="1">
    <source>
        <dbReference type="SAM" id="MobiDB-lite"/>
    </source>
</evidence>
<feature type="compositionally biased region" description="Basic and acidic residues" evidence="1">
    <location>
        <begin position="342"/>
        <end position="355"/>
    </location>
</feature>
<comment type="caution">
    <text evidence="2">The sequence shown here is derived from an EMBL/GenBank/DDBJ whole genome shotgun (WGS) entry which is preliminary data.</text>
</comment>
<accession>A0A699GT05</accession>
<gene>
    <name evidence="2" type="ORF">Tci_204796</name>
</gene>
<dbReference type="AlphaFoldDB" id="A0A699GT05"/>
<feature type="region of interest" description="Disordered" evidence="1">
    <location>
        <begin position="341"/>
        <end position="366"/>
    </location>
</feature>
<reference evidence="2" key="1">
    <citation type="journal article" date="2019" name="Sci. Rep.">
        <title>Draft genome of Tanacetum cinerariifolium, the natural source of mosquito coil.</title>
        <authorList>
            <person name="Yamashiro T."/>
            <person name="Shiraishi A."/>
            <person name="Satake H."/>
            <person name="Nakayama K."/>
        </authorList>
    </citation>
    <scope>NUCLEOTIDE SEQUENCE</scope>
</reference>
<feature type="region of interest" description="Disordered" evidence="1">
    <location>
        <begin position="59"/>
        <end position="147"/>
    </location>
</feature>
<feature type="region of interest" description="Disordered" evidence="1">
    <location>
        <begin position="477"/>
        <end position="520"/>
    </location>
</feature>
<evidence type="ECO:0008006" key="3">
    <source>
        <dbReference type="Google" id="ProtNLM"/>
    </source>
</evidence>
<sequence>MSDSEDSTVTHTKDPYAYAVAAFQVPPSLDYVPVLEELDQAPPFPNFVLEHVYPEFMPSEDEVFPAEEQPLPTAVSPTTDSPGYITYSDPEEDPTDYPADGGDDNDDDGSSDYDEDDDDVEEDEEEDEDEEEEHLASAYSIPPSPVHRTTARISIPSCYDLAESRDTIYFPSTTIKYITSGTPPLLPIHLPTSSPPMLLPSTSHKVDVLEVTLPPQKRLRIALGLRFEVDESSSTPTARPTRGFRADYGFVGTLDDEIRRDPKREDTDEIYGRLDDAQDDRVLMSGQLNMLRKDRRAHAWTARLMESEARLSREAWVQSMDASDTVRAEVMSLRVANALATRDTDRSRNGKDSHDPGMGARRQASPARECTYQDFMKFKPLYFKGTEGVVELTQWFERMETVFRISNCNVDNQIKFATCTLFGSALMWWNSHVMTVGPDVAYAMTWTNLKKKMTDKYCPRDEIKKLEMDKKISTFAERQDENKRKFEDTSKNNPNQQQNKRRNTGMAYTTGSGEKKPYRGSKPMCSKCNYHMTDNVLQNATSATGLAIWPVIVRVLQMPNLLTTKRALGLVRKSLALSVEPRDISRGSVQSLRITTMESSWKWKCSSKSVCGMLMYVNNIKV</sequence>
<organism evidence="2">
    <name type="scientific">Tanacetum cinerariifolium</name>
    <name type="common">Dalmatian daisy</name>
    <name type="synonym">Chrysanthemum cinerariifolium</name>
    <dbReference type="NCBI Taxonomy" id="118510"/>
    <lineage>
        <taxon>Eukaryota</taxon>
        <taxon>Viridiplantae</taxon>
        <taxon>Streptophyta</taxon>
        <taxon>Embryophyta</taxon>
        <taxon>Tracheophyta</taxon>
        <taxon>Spermatophyta</taxon>
        <taxon>Magnoliopsida</taxon>
        <taxon>eudicotyledons</taxon>
        <taxon>Gunneridae</taxon>
        <taxon>Pentapetalae</taxon>
        <taxon>asterids</taxon>
        <taxon>campanulids</taxon>
        <taxon>Asterales</taxon>
        <taxon>Asteraceae</taxon>
        <taxon>Asteroideae</taxon>
        <taxon>Anthemideae</taxon>
        <taxon>Anthemidinae</taxon>
        <taxon>Tanacetum</taxon>
    </lineage>
</organism>
<name>A0A699GT05_TANCI</name>
<protein>
    <recommendedName>
        <fullName evidence="3">Reverse transcriptase domain-containing protein</fullName>
    </recommendedName>
</protein>
<proteinExistence type="predicted"/>
<dbReference type="EMBL" id="BKCJ010053892">
    <property type="protein sequence ID" value="GEW32820.1"/>
    <property type="molecule type" value="Genomic_DNA"/>
</dbReference>